<dbReference type="KEGG" id="afg:AFULGI_00021600"/>
<gene>
    <name evidence="7" type="ORF">AFULGI_00021600</name>
</gene>
<evidence type="ECO:0000256" key="3">
    <source>
        <dbReference type="ARBA" id="ARBA00022989"/>
    </source>
</evidence>
<dbReference type="GeneID" id="24795645"/>
<accession>A0A075WFW7</accession>
<dbReference type="PANTHER" id="PTHR42198:SF1">
    <property type="entry name" value="INTEGRAL MEMBRANE PROTEIN"/>
    <property type="match status" value="1"/>
</dbReference>
<sequence length="228" mass="26684">MKAVISRFIMVLGAFIMVLGALFFIGILFSREFRLELGQIVESVLFFLSPYPFHVVILIMSILTGIYSNLIQKFTIDYKRMKEIQKILREYQKEYIEATKQNNKFKLKQLEQKKNEIQQIQSEMMSMQFKPMFYTFVVTIPIFAWLWEKASASYELVTGATNYGNLTSELPEVFLQTLKPELYTVVAPFAGQIHVVTPVLIFPWWLFWYLLCSITFGQIIKKVLRVGV</sequence>
<dbReference type="EMBL" id="CP006577">
    <property type="protein sequence ID" value="AIG98896.1"/>
    <property type="molecule type" value="Genomic_DNA"/>
</dbReference>
<dbReference type="PANTHER" id="PTHR42198">
    <property type="entry name" value="INTEGRAL MEMBRANE PROTEIN"/>
    <property type="match status" value="1"/>
</dbReference>
<keyword evidence="2 6" id="KW-0812">Transmembrane</keyword>
<protein>
    <submittedName>
        <fullName evidence="7">Putative membrane protein</fullName>
    </submittedName>
</protein>
<dbReference type="InterPro" id="IPR038978">
    <property type="entry name" value="MJ0935"/>
</dbReference>
<feature type="coiled-coil region" evidence="5">
    <location>
        <begin position="81"/>
        <end position="130"/>
    </location>
</feature>
<feature type="transmembrane region" description="Helical" evidence="6">
    <location>
        <begin position="7"/>
        <end position="31"/>
    </location>
</feature>
<keyword evidence="4 6" id="KW-0472">Membrane</keyword>
<name>A0A075WFW7_ARCFL</name>
<evidence type="ECO:0000256" key="4">
    <source>
        <dbReference type="ARBA" id="ARBA00023136"/>
    </source>
</evidence>
<dbReference type="InterPro" id="IPR002809">
    <property type="entry name" value="EMC3/TMCO1"/>
</dbReference>
<feature type="transmembrane region" description="Helical" evidence="6">
    <location>
        <begin position="201"/>
        <end position="220"/>
    </location>
</feature>
<dbReference type="Proteomes" id="UP000028501">
    <property type="component" value="Chromosome"/>
</dbReference>
<organism evidence="7 8">
    <name type="scientific">Archaeoglobus fulgidus DSM 8774</name>
    <dbReference type="NCBI Taxonomy" id="1344584"/>
    <lineage>
        <taxon>Archaea</taxon>
        <taxon>Methanobacteriati</taxon>
        <taxon>Methanobacteriota</taxon>
        <taxon>Archaeoglobi</taxon>
        <taxon>Archaeoglobales</taxon>
        <taxon>Archaeoglobaceae</taxon>
        <taxon>Archaeoglobus</taxon>
    </lineage>
</organism>
<reference evidence="7 8" key="1">
    <citation type="submission" date="2013-07" db="EMBL/GenBank/DDBJ databases">
        <title>Genome of Archaeoglobus fulgidus.</title>
        <authorList>
            <person name="Fiebig A."/>
            <person name="Birkeland N.-K."/>
        </authorList>
    </citation>
    <scope>NUCLEOTIDE SEQUENCE [LARGE SCALE GENOMIC DNA]</scope>
    <source>
        <strain evidence="7 8">DSM 8774</strain>
    </source>
</reference>
<evidence type="ECO:0000313" key="7">
    <source>
        <dbReference type="EMBL" id="AIG98896.1"/>
    </source>
</evidence>
<dbReference type="AlphaFoldDB" id="A0A075WFW7"/>
<proteinExistence type="predicted"/>
<feature type="transmembrane region" description="Helical" evidence="6">
    <location>
        <begin position="51"/>
        <end position="71"/>
    </location>
</feature>
<dbReference type="GO" id="GO:0016020">
    <property type="term" value="C:membrane"/>
    <property type="evidence" value="ECO:0007669"/>
    <property type="project" value="UniProtKB-SubCell"/>
</dbReference>
<keyword evidence="5" id="KW-0175">Coiled coil</keyword>
<evidence type="ECO:0000256" key="2">
    <source>
        <dbReference type="ARBA" id="ARBA00022692"/>
    </source>
</evidence>
<comment type="subcellular location">
    <subcellularLocation>
        <location evidence="1">Membrane</location>
        <topology evidence="1">Multi-pass membrane protein</topology>
    </subcellularLocation>
</comment>
<dbReference type="HOGENOM" id="CLU_108784_0_0_2"/>
<dbReference type="SMART" id="SM01415">
    <property type="entry name" value="DUF106"/>
    <property type="match status" value="1"/>
</dbReference>
<evidence type="ECO:0000313" key="8">
    <source>
        <dbReference type="Proteomes" id="UP000028501"/>
    </source>
</evidence>
<dbReference type="RefSeq" id="WP_048096142.1">
    <property type="nucleotide sequence ID" value="NZ_CP006577.1"/>
</dbReference>
<dbReference type="Pfam" id="PF01956">
    <property type="entry name" value="EMC3_TMCO1"/>
    <property type="match status" value="1"/>
</dbReference>
<keyword evidence="3 6" id="KW-1133">Transmembrane helix</keyword>
<evidence type="ECO:0000256" key="1">
    <source>
        <dbReference type="ARBA" id="ARBA00004141"/>
    </source>
</evidence>
<feature type="transmembrane region" description="Helical" evidence="6">
    <location>
        <begin position="131"/>
        <end position="147"/>
    </location>
</feature>
<evidence type="ECO:0000256" key="5">
    <source>
        <dbReference type="SAM" id="Coils"/>
    </source>
</evidence>
<evidence type="ECO:0000256" key="6">
    <source>
        <dbReference type="SAM" id="Phobius"/>
    </source>
</evidence>